<dbReference type="STRING" id="1357400.HMPREF2086_01918"/>
<reference evidence="1 2" key="1">
    <citation type="journal article" date="2014" name="Genome Announc.">
        <title>Draft genome sequences of six enterohepatic helicobacter species isolated from humans and one from rhesus macaques.</title>
        <authorList>
            <person name="Shen Z."/>
            <person name="Sheh A."/>
            <person name="Young S.K."/>
            <person name="Abouelliel A."/>
            <person name="Ward D.V."/>
            <person name="Earl A.M."/>
            <person name="Fox J.G."/>
        </authorList>
    </citation>
    <scope>NUCLEOTIDE SEQUENCE [LARGE SCALE GENOMIC DNA]</scope>
    <source>
        <strain evidence="1 2">MIT 99-5501</strain>
    </source>
</reference>
<dbReference type="Proteomes" id="UP000018731">
    <property type="component" value="Unassembled WGS sequence"/>
</dbReference>
<dbReference type="PATRIC" id="fig|1357400.3.peg.2602"/>
<proteinExistence type="predicted"/>
<dbReference type="RefSeq" id="WP_023928753.1">
    <property type="nucleotide sequence ID" value="NZ_KI669456.1"/>
</dbReference>
<dbReference type="AlphaFoldDB" id="V8C609"/>
<evidence type="ECO:0000313" key="2">
    <source>
        <dbReference type="Proteomes" id="UP000018731"/>
    </source>
</evidence>
<evidence type="ECO:0008006" key="3">
    <source>
        <dbReference type="Google" id="ProtNLM"/>
    </source>
</evidence>
<dbReference type="EMBL" id="AZJI01000010">
    <property type="protein sequence ID" value="ETD22191.1"/>
    <property type="molecule type" value="Genomic_DNA"/>
</dbReference>
<comment type="caution">
    <text evidence="1">The sequence shown here is derived from an EMBL/GenBank/DDBJ whole genome shotgun (WGS) entry which is preliminary data.</text>
</comment>
<sequence length="198" mass="21291">MKYLYHNLCRFVCAVCISLVCGVGLSGCLDVVLPTVINEITPANTGKSIYTPKQSQNLGFTTLQGSSLGSNPMQDKSKICFASFWDNTKLAFPVHFEYNPSLNSEGKYSPSGTKAQGGFGEMRGKGGFCVEVAGDYPLAIFSLGKYPSYIVFIPSSGATYCIRGDIILGGGAGSSLSLTMSNRAYCEMFFATIKKKKK</sequence>
<name>V8C609_9HELI</name>
<protein>
    <recommendedName>
        <fullName evidence="3">Lipoprotein</fullName>
    </recommendedName>
</protein>
<evidence type="ECO:0000313" key="1">
    <source>
        <dbReference type="EMBL" id="ETD22191.1"/>
    </source>
</evidence>
<dbReference type="HOGENOM" id="CLU_1376505_0_0_7"/>
<dbReference type="PROSITE" id="PS51257">
    <property type="entry name" value="PROKAR_LIPOPROTEIN"/>
    <property type="match status" value="1"/>
</dbReference>
<accession>V8C609</accession>
<organism evidence="1 2">
    <name type="scientific">Helicobacter macacae MIT 99-5501</name>
    <dbReference type="NCBI Taxonomy" id="1357400"/>
    <lineage>
        <taxon>Bacteria</taxon>
        <taxon>Pseudomonadati</taxon>
        <taxon>Campylobacterota</taxon>
        <taxon>Epsilonproteobacteria</taxon>
        <taxon>Campylobacterales</taxon>
        <taxon>Helicobacteraceae</taxon>
        <taxon>Helicobacter</taxon>
    </lineage>
</organism>
<gene>
    <name evidence="1" type="ORF">HMPREF2086_01918</name>
</gene>
<keyword evidence="2" id="KW-1185">Reference proteome</keyword>